<dbReference type="Gene3D" id="3.10.180.10">
    <property type="entry name" value="2,3-Dihydroxybiphenyl 1,2-Dioxygenase, domain 1"/>
    <property type="match status" value="1"/>
</dbReference>
<gene>
    <name evidence="2" type="ORF">Poly41_21190</name>
</gene>
<name>A0A5C6DSN7_9BACT</name>
<accession>A0A5C6DSN7</accession>
<reference evidence="2 3" key="1">
    <citation type="submission" date="2019-02" db="EMBL/GenBank/DDBJ databases">
        <title>Deep-cultivation of Planctomycetes and their phenomic and genomic characterization uncovers novel biology.</title>
        <authorList>
            <person name="Wiegand S."/>
            <person name="Jogler M."/>
            <person name="Boedeker C."/>
            <person name="Pinto D."/>
            <person name="Vollmers J."/>
            <person name="Rivas-Marin E."/>
            <person name="Kohn T."/>
            <person name="Peeters S.H."/>
            <person name="Heuer A."/>
            <person name="Rast P."/>
            <person name="Oberbeckmann S."/>
            <person name="Bunk B."/>
            <person name="Jeske O."/>
            <person name="Meyerdierks A."/>
            <person name="Storesund J.E."/>
            <person name="Kallscheuer N."/>
            <person name="Luecker S."/>
            <person name="Lage O.M."/>
            <person name="Pohl T."/>
            <person name="Merkel B.J."/>
            <person name="Hornburger P."/>
            <person name="Mueller R.-W."/>
            <person name="Bruemmer F."/>
            <person name="Labrenz M."/>
            <person name="Spormann A.M."/>
            <person name="Op Den Camp H."/>
            <person name="Overmann J."/>
            <person name="Amann R."/>
            <person name="Jetten M.S.M."/>
            <person name="Mascher T."/>
            <person name="Medema M.H."/>
            <person name="Devos D.P."/>
            <person name="Kaster A.-K."/>
            <person name="Ovreas L."/>
            <person name="Rohde M."/>
            <person name="Galperin M.Y."/>
            <person name="Jogler C."/>
        </authorList>
    </citation>
    <scope>NUCLEOTIDE SEQUENCE [LARGE SCALE GENOMIC DNA]</scope>
    <source>
        <strain evidence="2 3">Poly41</strain>
    </source>
</reference>
<evidence type="ECO:0000259" key="1">
    <source>
        <dbReference type="Pfam" id="PF06983"/>
    </source>
</evidence>
<dbReference type="InterPro" id="IPR029068">
    <property type="entry name" value="Glyas_Bleomycin-R_OHBP_Dase"/>
</dbReference>
<dbReference type="OrthoDB" id="9806473at2"/>
<dbReference type="GO" id="GO:0008168">
    <property type="term" value="F:methyltransferase activity"/>
    <property type="evidence" value="ECO:0007669"/>
    <property type="project" value="UniProtKB-KW"/>
</dbReference>
<keyword evidence="2" id="KW-0489">Methyltransferase</keyword>
<dbReference type="GO" id="GO:0032259">
    <property type="term" value="P:methylation"/>
    <property type="evidence" value="ECO:0007669"/>
    <property type="project" value="UniProtKB-KW"/>
</dbReference>
<keyword evidence="2" id="KW-0808">Transferase</keyword>
<dbReference type="Pfam" id="PF06983">
    <property type="entry name" value="3-dmu-9_3-mt"/>
    <property type="match status" value="1"/>
</dbReference>
<keyword evidence="3" id="KW-1185">Reference proteome</keyword>
<dbReference type="EMBL" id="SJPV01000003">
    <property type="protein sequence ID" value="TWU39295.1"/>
    <property type="molecule type" value="Genomic_DNA"/>
</dbReference>
<dbReference type="RefSeq" id="WP_146526038.1">
    <property type="nucleotide sequence ID" value="NZ_SJPV01000003.1"/>
</dbReference>
<dbReference type="PANTHER" id="PTHR33990">
    <property type="entry name" value="PROTEIN YJDN-RELATED"/>
    <property type="match status" value="1"/>
</dbReference>
<organism evidence="2 3">
    <name type="scientific">Novipirellula artificiosorum</name>
    <dbReference type="NCBI Taxonomy" id="2528016"/>
    <lineage>
        <taxon>Bacteria</taxon>
        <taxon>Pseudomonadati</taxon>
        <taxon>Planctomycetota</taxon>
        <taxon>Planctomycetia</taxon>
        <taxon>Pirellulales</taxon>
        <taxon>Pirellulaceae</taxon>
        <taxon>Novipirellula</taxon>
    </lineage>
</organism>
<evidence type="ECO:0000313" key="2">
    <source>
        <dbReference type="EMBL" id="TWU39295.1"/>
    </source>
</evidence>
<dbReference type="SUPFAM" id="SSF54593">
    <property type="entry name" value="Glyoxalase/Bleomycin resistance protein/Dihydroxybiphenyl dioxygenase"/>
    <property type="match status" value="1"/>
</dbReference>
<evidence type="ECO:0000313" key="3">
    <source>
        <dbReference type="Proteomes" id="UP000319143"/>
    </source>
</evidence>
<dbReference type="Proteomes" id="UP000319143">
    <property type="component" value="Unassembled WGS sequence"/>
</dbReference>
<proteinExistence type="predicted"/>
<protein>
    <submittedName>
        <fullName evidence="2">3-demethylubiquinone-9 3-methyltransferase</fullName>
    </submittedName>
</protein>
<sequence length="92" mass="9914">MKIETKVTPWLTFTTQAKEAAEFYTSVIPDSQILSIQNNPATSGVLVVNFVLGGLPVCALNAGQDFGFSNAFSFSVACDDQDEIDTLRISAH</sequence>
<dbReference type="InterPro" id="IPR028973">
    <property type="entry name" value="PhnB-like"/>
</dbReference>
<comment type="caution">
    <text evidence="2">The sequence shown here is derived from an EMBL/GenBank/DDBJ whole genome shotgun (WGS) entry which is preliminary data.</text>
</comment>
<keyword evidence="2" id="KW-0830">Ubiquinone</keyword>
<dbReference type="AlphaFoldDB" id="A0A5C6DSN7"/>
<feature type="domain" description="PhnB-like" evidence="1">
    <location>
        <begin position="6"/>
        <end position="87"/>
    </location>
</feature>